<gene>
    <name evidence="1" type="ORF">L1987_45746</name>
</gene>
<reference evidence="2" key="1">
    <citation type="journal article" date="2022" name="Mol. Ecol. Resour.">
        <title>The genomes of chicory, endive, great burdock and yacon provide insights into Asteraceae palaeo-polyploidization history and plant inulin production.</title>
        <authorList>
            <person name="Fan W."/>
            <person name="Wang S."/>
            <person name="Wang H."/>
            <person name="Wang A."/>
            <person name="Jiang F."/>
            <person name="Liu H."/>
            <person name="Zhao H."/>
            <person name="Xu D."/>
            <person name="Zhang Y."/>
        </authorList>
    </citation>
    <scope>NUCLEOTIDE SEQUENCE [LARGE SCALE GENOMIC DNA]</scope>
    <source>
        <strain evidence="2">cv. Yunnan</strain>
    </source>
</reference>
<name>A0ACB9FYF4_9ASTR</name>
<comment type="caution">
    <text evidence="1">The sequence shown here is derived from an EMBL/GenBank/DDBJ whole genome shotgun (WGS) entry which is preliminary data.</text>
</comment>
<organism evidence="1 2">
    <name type="scientific">Smallanthus sonchifolius</name>
    <dbReference type="NCBI Taxonomy" id="185202"/>
    <lineage>
        <taxon>Eukaryota</taxon>
        <taxon>Viridiplantae</taxon>
        <taxon>Streptophyta</taxon>
        <taxon>Embryophyta</taxon>
        <taxon>Tracheophyta</taxon>
        <taxon>Spermatophyta</taxon>
        <taxon>Magnoliopsida</taxon>
        <taxon>eudicotyledons</taxon>
        <taxon>Gunneridae</taxon>
        <taxon>Pentapetalae</taxon>
        <taxon>asterids</taxon>
        <taxon>campanulids</taxon>
        <taxon>Asterales</taxon>
        <taxon>Asteraceae</taxon>
        <taxon>Asteroideae</taxon>
        <taxon>Heliantheae alliance</taxon>
        <taxon>Millerieae</taxon>
        <taxon>Smallanthus</taxon>
    </lineage>
</organism>
<evidence type="ECO:0000313" key="1">
    <source>
        <dbReference type="EMBL" id="KAI3775986.1"/>
    </source>
</evidence>
<evidence type="ECO:0000313" key="2">
    <source>
        <dbReference type="Proteomes" id="UP001056120"/>
    </source>
</evidence>
<accession>A0ACB9FYF4</accession>
<dbReference type="EMBL" id="CM042032">
    <property type="protein sequence ID" value="KAI3775986.1"/>
    <property type="molecule type" value="Genomic_DNA"/>
</dbReference>
<dbReference type="Proteomes" id="UP001056120">
    <property type="component" value="Linkage Group LG15"/>
</dbReference>
<proteinExistence type="predicted"/>
<reference evidence="1 2" key="2">
    <citation type="journal article" date="2022" name="Mol. Ecol. Resour.">
        <title>The genomes of chicory, endive, great burdock and yacon provide insights into Asteraceae paleo-polyploidization history and plant inulin production.</title>
        <authorList>
            <person name="Fan W."/>
            <person name="Wang S."/>
            <person name="Wang H."/>
            <person name="Wang A."/>
            <person name="Jiang F."/>
            <person name="Liu H."/>
            <person name="Zhao H."/>
            <person name="Xu D."/>
            <person name="Zhang Y."/>
        </authorList>
    </citation>
    <scope>NUCLEOTIDE SEQUENCE [LARGE SCALE GENOMIC DNA]</scope>
    <source>
        <strain evidence="2">cv. Yunnan</strain>
        <tissue evidence="1">Leaves</tissue>
    </source>
</reference>
<protein>
    <submittedName>
        <fullName evidence="1">Uncharacterized protein</fullName>
    </submittedName>
</protein>
<keyword evidence="2" id="KW-1185">Reference proteome</keyword>
<sequence length="173" mass="19559">MKVHKYLRKGYHAILANLTEKNAEVRKIKDISIVREYPEVFPEDLPRIPPARRVEFLIDLTPGAAPMARSPYPLTPSEMQELAKSASGGQSDIRAPKESTHRVKIKQELKLGVARSCIPLHGRANGDTWPCTLMLCKIPSRARNECFVRLCIPLHSRALSKSLPINRKLILEF</sequence>